<dbReference type="Gene3D" id="3.40.710.10">
    <property type="entry name" value="DD-peptidase/beta-lactamase superfamily"/>
    <property type="match status" value="1"/>
</dbReference>
<evidence type="ECO:0000256" key="1">
    <source>
        <dbReference type="ARBA" id="ARBA00038215"/>
    </source>
</evidence>
<protein>
    <submittedName>
        <fullName evidence="5">Beta-lactamase/transpeptidase-like protein</fullName>
    </submittedName>
</protein>
<name>A0A9P4IGH5_9PEZI</name>
<evidence type="ECO:0000313" key="5">
    <source>
        <dbReference type="EMBL" id="KAF2097756.1"/>
    </source>
</evidence>
<dbReference type="InterPro" id="IPR050491">
    <property type="entry name" value="AmpC-like"/>
</dbReference>
<keyword evidence="2" id="KW-0732">Signal</keyword>
<organism evidence="5 6">
    <name type="scientific">Rhizodiscina lignyota</name>
    <dbReference type="NCBI Taxonomy" id="1504668"/>
    <lineage>
        <taxon>Eukaryota</taxon>
        <taxon>Fungi</taxon>
        <taxon>Dikarya</taxon>
        <taxon>Ascomycota</taxon>
        <taxon>Pezizomycotina</taxon>
        <taxon>Dothideomycetes</taxon>
        <taxon>Pleosporomycetidae</taxon>
        <taxon>Aulographales</taxon>
        <taxon>Rhizodiscinaceae</taxon>
        <taxon>Rhizodiscina</taxon>
    </lineage>
</organism>
<proteinExistence type="inferred from homology"/>
<evidence type="ECO:0000313" key="6">
    <source>
        <dbReference type="Proteomes" id="UP000799772"/>
    </source>
</evidence>
<dbReference type="PANTHER" id="PTHR46825">
    <property type="entry name" value="D-ALANYL-D-ALANINE-CARBOXYPEPTIDASE/ENDOPEPTIDASE AMPH"/>
    <property type="match status" value="1"/>
</dbReference>
<dbReference type="PANTHER" id="PTHR46825:SF9">
    <property type="entry name" value="BETA-LACTAMASE-RELATED DOMAIN-CONTAINING PROTEIN"/>
    <property type="match status" value="1"/>
</dbReference>
<dbReference type="Pfam" id="PF11954">
    <property type="entry name" value="DUF3471"/>
    <property type="match status" value="1"/>
</dbReference>
<dbReference type="Proteomes" id="UP000799772">
    <property type="component" value="Unassembled WGS sequence"/>
</dbReference>
<evidence type="ECO:0000259" key="3">
    <source>
        <dbReference type="Pfam" id="PF00144"/>
    </source>
</evidence>
<feature type="domain" description="Peptidase S12 Pab87-related C-terminal" evidence="4">
    <location>
        <begin position="438"/>
        <end position="555"/>
    </location>
</feature>
<comment type="caution">
    <text evidence="5">The sequence shown here is derived from an EMBL/GenBank/DDBJ whole genome shotgun (WGS) entry which is preliminary data.</text>
</comment>
<dbReference type="InterPro" id="IPR012338">
    <property type="entry name" value="Beta-lactam/transpept-like"/>
</dbReference>
<dbReference type="InterPro" id="IPR001466">
    <property type="entry name" value="Beta-lactam-related"/>
</dbReference>
<keyword evidence="6" id="KW-1185">Reference proteome</keyword>
<feature type="domain" description="Beta-lactamase-related" evidence="3">
    <location>
        <begin position="45"/>
        <end position="380"/>
    </location>
</feature>
<comment type="similarity">
    <text evidence="1">Belongs to the peptidase S12 family.</text>
</comment>
<feature type="chain" id="PRO_5040330546" evidence="2">
    <location>
        <begin position="17"/>
        <end position="560"/>
    </location>
</feature>
<dbReference type="SUPFAM" id="SSF56601">
    <property type="entry name" value="beta-lactamase/transpeptidase-like"/>
    <property type="match status" value="1"/>
</dbReference>
<accession>A0A9P4IGH5</accession>
<evidence type="ECO:0000256" key="2">
    <source>
        <dbReference type="SAM" id="SignalP"/>
    </source>
</evidence>
<dbReference type="AlphaFoldDB" id="A0A9P4IGH5"/>
<sequence length="560" mass="63075">MKSLLALALFLSSVQSVIPSHQEPLQPHGRKPPTRHSWTPFTEEFDRRVAHVLEHFHVPAISIAVINGNETYAKGYGIANFPDTQATPDTLYYCGSTTKSFTAAAILKLIERSANDSQPLSLQTKIQPIIREEFVLPDEYATAHVTFEDALSHRTGMPRHDNSYGEPNATLSAMIRRLRYLPMTAEIRQEWQYCNMMFAVLTYVVETLTGSWLGDFFRENFWHPLGMHSTFLSLADAKRAAAMGNGHLATGYFWDNSTEEYVAEDYMEDTPVVGGAGAVISSVLDYARYLRAMVTMNSTLLSADSFRELRHPRIITEHENAETGWTGPMMYGLAWMYSVYHGHNIFHHGGSVTGFGALMAYAPTIKDGLGIAMMANTDVTSNSVEQILSFDILNDILDIPHEERFDWIKQTEEGFERKRAAMTPKAARKRHFPDAPEPEKALPPSQTLEAYAGSYWNDGYRNLTVTVKARKDSHGASTEVLEIVVLDKVWPHAITFEHISGDYFLAWIHQPEREPGMLMDDVKPAEFRLGASGKVEQMGIAYDTQMKGEMIWFKKTETIG</sequence>
<dbReference type="Pfam" id="PF00144">
    <property type="entry name" value="Beta-lactamase"/>
    <property type="match status" value="1"/>
</dbReference>
<feature type="signal peptide" evidence="2">
    <location>
        <begin position="1"/>
        <end position="16"/>
    </location>
</feature>
<evidence type="ECO:0000259" key="4">
    <source>
        <dbReference type="Pfam" id="PF11954"/>
    </source>
</evidence>
<reference evidence="5" key="1">
    <citation type="journal article" date="2020" name="Stud. Mycol.">
        <title>101 Dothideomycetes genomes: a test case for predicting lifestyles and emergence of pathogens.</title>
        <authorList>
            <person name="Haridas S."/>
            <person name="Albert R."/>
            <person name="Binder M."/>
            <person name="Bloem J."/>
            <person name="Labutti K."/>
            <person name="Salamov A."/>
            <person name="Andreopoulos B."/>
            <person name="Baker S."/>
            <person name="Barry K."/>
            <person name="Bills G."/>
            <person name="Bluhm B."/>
            <person name="Cannon C."/>
            <person name="Castanera R."/>
            <person name="Culley D."/>
            <person name="Daum C."/>
            <person name="Ezra D."/>
            <person name="Gonzalez J."/>
            <person name="Henrissat B."/>
            <person name="Kuo A."/>
            <person name="Liang C."/>
            <person name="Lipzen A."/>
            <person name="Lutzoni F."/>
            <person name="Magnuson J."/>
            <person name="Mondo S."/>
            <person name="Nolan M."/>
            <person name="Ohm R."/>
            <person name="Pangilinan J."/>
            <person name="Park H.-J."/>
            <person name="Ramirez L."/>
            <person name="Alfaro M."/>
            <person name="Sun H."/>
            <person name="Tritt A."/>
            <person name="Yoshinaga Y."/>
            <person name="Zwiers L.-H."/>
            <person name="Turgeon B."/>
            <person name="Goodwin S."/>
            <person name="Spatafora J."/>
            <person name="Crous P."/>
            <person name="Grigoriev I."/>
        </authorList>
    </citation>
    <scope>NUCLEOTIDE SEQUENCE</scope>
    <source>
        <strain evidence="5">CBS 133067</strain>
    </source>
</reference>
<dbReference type="EMBL" id="ML978127">
    <property type="protein sequence ID" value="KAF2097756.1"/>
    <property type="molecule type" value="Genomic_DNA"/>
</dbReference>
<dbReference type="InterPro" id="IPR021860">
    <property type="entry name" value="Peptidase_S12_Pab87-rel_C"/>
</dbReference>
<dbReference type="OrthoDB" id="552049at2759"/>
<gene>
    <name evidence="5" type="ORF">NA57DRAFT_40255</name>
</gene>